<accession>A0A1Y1WIK2</accession>
<comment type="caution">
    <text evidence="3">The sequence shown here is derived from an EMBL/GenBank/DDBJ whole genome shotgun (WGS) entry which is preliminary data.</text>
</comment>
<sequence>MASDNPAWEAGGSSYKIRVGAVTAICVIYGVFVLVTMAMFLIQSARKNIDLSRRSIVLVTLQAAGAFMVGTIALAHTALKEVPCFIRLWMVNLGFILCMTALFARVVQFIVVSRTHMLYGQLRRSTSVDRTSADSISSEKPLLGDLDVHEMKALPPLQNSVYKRMHRYMKLHRFVSNKALAIFIGAVMLAAIVLTLTINLTNKDYSLKPMSTDCPMYWGMVPVMVIIAIYLLFLNPILLTRVWRMHDAYGIKVDLIVCEATGLIGLVMFLIWELALGDLHTRWSGLFFVWVATVMMHISAVVVPLVRAMKNAHVIRIRMRHGRLPIEMVVSEVEDMRREFVDMLNSPPEYCKFREFTATCFCSEFTAFLDEYQELKIQTILALRRMHEYQEIDIYNVHYPLDKTSFYSDDSNRPPTPIKKCVQSSPTISILGAVRAAFPRASFDSTTQFPVPVMDRLVTIFSMYVNEESYMALNLPLVIIERVRTRLESKDLSLVLLDEVKEEVMVMLYADVFARYRREM</sequence>
<keyword evidence="4" id="KW-1185">Reference proteome</keyword>
<dbReference type="OrthoDB" id="196547at2759"/>
<feature type="transmembrane region" description="Helical" evidence="1">
    <location>
        <begin position="20"/>
        <end position="43"/>
    </location>
</feature>
<feature type="transmembrane region" description="Helical" evidence="1">
    <location>
        <begin position="255"/>
        <end position="275"/>
    </location>
</feature>
<keyword evidence="1" id="KW-0472">Membrane</keyword>
<dbReference type="InterPro" id="IPR044926">
    <property type="entry name" value="RGS_subdomain_2"/>
</dbReference>
<feature type="transmembrane region" description="Helical" evidence="1">
    <location>
        <begin position="216"/>
        <end position="234"/>
    </location>
</feature>
<gene>
    <name evidence="3" type="ORF">DL89DRAFT_290822</name>
</gene>
<dbReference type="RefSeq" id="XP_040746386.1">
    <property type="nucleotide sequence ID" value="XM_040890134.1"/>
</dbReference>
<dbReference type="Gene3D" id="1.10.167.10">
    <property type="entry name" value="Regulator of G-protein Signalling 4, domain 2"/>
    <property type="match status" value="1"/>
</dbReference>
<evidence type="ECO:0000259" key="2">
    <source>
        <dbReference type="PROSITE" id="PS50132"/>
    </source>
</evidence>
<feature type="transmembrane region" description="Helical" evidence="1">
    <location>
        <begin position="55"/>
        <end position="79"/>
    </location>
</feature>
<dbReference type="GeneID" id="63806782"/>
<keyword evidence="1" id="KW-0812">Transmembrane</keyword>
<evidence type="ECO:0000313" key="3">
    <source>
        <dbReference type="EMBL" id="ORX73046.1"/>
    </source>
</evidence>
<dbReference type="Proteomes" id="UP000193922">
    <property type="component" value="Unassembled WGS sequence"/>
</dbReference>
<feature type="transmembrane region" description="Helical" evidence="1">
    <location>
        <begin position="85"/>
        <end position="107"/>
    </location>
</feature>
<keyword evidence="1" id="KW-1133">Transmembrane helix</keyword>
<dbReference type="PROSITE" id="PS50132">
    <property type="entry name" value="RGS"/>
    <property type="match status" value="1"/>
</dbReference>
<feature type="transmembrane region" description="Helical" evidence="1">
    <location>
        <begin position="174"/>
        <end position="196"/>
    </location>
</feature>
<dbReference type="AlphaFoldDB" id="A0A1Y1WIK2"/>
<dbReference type="EMBL" id="MCFD01000002">
    <property type="protein sequence ID" value="ORX73046.1"/>
    <property type="molecule type" value="Genomic_DNA"/>
</dbReference>
<evidence type="ECO:0000313" key="4">
    <source>
        <dbReference type="Proteomes" id="UP000193922"/>
    </source>
</evidence>
<feature type="domain" description="RGS" evidence="2">
    <location>
        <begin position="339"/>
        <end position="520"/>
    </location>
</feature>
<protein>
    <recommendedName>
        <fullName evidence="2">RGS domain-containing protein</fullName>
    </recommendedName>
</protein>
<organism evidence="3 4">
    <name type="scientific">Linderina pennispora</name>
    <dbReference type="NCBI Taxonomy" id="61395"/>
    <lineage>
        <taxon>Eukaryota</taxon>
        <taxon>Fungi</taxon>
        <taxon>Fungi incertae sedis</taxon>
        <taxon>Zoopagomycota</taxon>
        <taxon>Kickxellomycotina</taxon>
        <taxon>Kickxellomycetes</taxon>
        <taxon>Kickxellales</taxon>
        <taxon>Kickxellaceae</taxon>
        <taxon>Linderina</taxon>
    </lineage>
</organism>
<dbReference type="SUPFAM" id="SSF48097">
    <property type="entry name" value="Regulator of G-protein signaling, RGS"/>
    <property type="match status" value="1"/>
</dbReference>
<feature type="transmembrane region" description="Helical" evidence="1">
    <location>
        <begin position="287"/>
        <end position="309"/>
    </location>
</feature>
<name>A0A1Y1WIK2_9FUNG</name>
<dbReference type="InterPro" id="IPR036305">
    <property type="entry name" value="RGS_sf"/>
</dbReference>
<dbReference type="STRING" id="61395.A0A1Y1WIK2"/>
<dbReference type="InterPro" id="IPR016137">
    <property type="entry name" value="RGS"/>
</dbReference>
<evidence type="ECO:0000256" key="1">
    <source>
        <dbReference type="SAM" id="Phobius"/>
    </source>
</evidence>
<proteinExistence type="predicted"/>
<reference evidence="3 4" key="1">
    <citation type="submission" date="2016-07" db="EMBL/GenBank/DDBJ databases">
        <title>Pervasive Adenine N6-methylation of Active Genes in Fungi.</title>
        <authorList>
            <consortium name="DOE Joint Genome Institute"/>
            <person name="Mondo S.J."/>
            <person name="Dannebaum R.O."/>
            <person name="Kuo R.C."/>
            <person name="Labutti K."/>
            <person name="Haridas S."/>
            <person name="Kuo A."/>
            <person name="Salamov A."/>
            <person name="Ahrendt S.R."/>
            <person name="Lipzen A."/>
            <person name="Sullivan W."/>
            <person name="Andreopoulos W.B."/>
            <person name="Clum A."/>
            <person name="Lindquist E."/>
            <person name="Daum C."/>
            <person name="Ramamoorthy G.K."/>
            <person name="Gryganskyi A."/>
            <person name="Culley D."/>
            <person name="Magnuson J.K."/>
            <person name="James T.Y."/>
            <person name="O'Malley M.A."/>
            <person name="Stajich J.E."/>
            <person name="Spatafora J.W."/>
            <person name="Visel A."/>
            <person name="Grigoriev I.V."/>
        </authorList>
    </citation>
    <scope>NUCLEOTIDE SEQUENCE [LARGE SCALE GENOMIC DNA]</scope>
    <source>
        <strain evidence="3 4">ATCC 12442</strain>
    </source>
</reference>